<name>A0A8J4Y2A4_CHIOP</name>
<evidence type="ECO:0000313" key="2">
    <source>
        <dbReference type="EMBL" id="KAG0719152.1"/>
    </source>
</evidence>
<feature type="region of interest" description="Disordered" evidence="1">
    <location>
        <begin position="1"/>
        <end position="30"/>
    </location>
</feature>
<protein>
    <submittedName>
        <fullName evidence="2">Uncharacterized protein</fullName>
    </submittedName>
</protein>
<reference evidence="2" key="1">
    <citation type="submission" date="2020-07" db="EMBL/GenBank/DDBJ databases">
        <title>The High-quality genome of the commercially important snow crab, Chionoecetes opilio.</title>
        <authorList>
            <person name="Jeong J.-H."/>
            <person name="Ryu S."/>
        </authorList>
    </citation>
    <scope>NUCLEOTIDE SEQUENCE</scope>
    <source>
        <strain evidence="2">MADBK_172401_WGS</strain>
        <tissue evidence="2">Digestive gland</tissue>
    </source>
</reference>
<sequence length="113" mass="11698">MGDCPEGAGTTENGTRDGTAEGVEGGGTVAESVVAVSGEGSRPPSLEPGDTEPVLGLDLAGFKKIYIGKIVNPKQVCPLDYLREDRCVGDLSRALHAPLMAPVPCEVPYRCGK</sequence>
<dbReference type="EMBL" id="JACEEZ010014984">
    <property type="protein sequence ID" value="KAG0719152.1"/>
    <property type="molecule type" value="Genomic_DNA"/>
</dbReference>
<gene>
    <name evidence="2" type="ORF">GWK47_051082</name>
</gene>
<comment type="caution">
    <text evidence="2">The sequence shown here is derived from an EMBL/GenBank/DDBJ whole genome shotgun (WGS) entry which is preliminary data.</text>
</comment>
<keyword evidence="3" id="KW-1185">Reference proteome</keyword>
<proteinExistence type="predicted"/>
<evidence type="ECO:0000313" key="3">
    <source>
        <dbReference type="Proteomes" id="UP000770661"/>
    </source>
</evidence>
<evidence type="ECO:0000256" key="1">
    <source>
        <dbReference type="SAM" id="MobiDB-lite"/>
    </source>
</evidence>
<dbReference type="AlphaFoldDB" id="A0A8J4Y2A4"/>
<organism evidence="2 3">
    <name type="scientific">Chionoecetes opilio</name>
    <name type="common">Atlantic snow crab</name>
    <name type="synonym">Cancer opilio</name>
    <dbReference type="NCBI Taxonomy" id="41210"/>
    <lineage>
        <taxon>Eukaryota</taxon>
        <taxon>Metazoa</taxon>
        <taxon>Ecdysozoa</taxon>
        <taxon>Arthropoda</taxon>
        <taxon>Crustacea</taxon>
        <taxon>Multicrustacea</taxon>
        <taxon>Malacostraca</taxon>
        <taxon>Eumalacostraca</taxon>
        <taxon>Eucarida</taxon>
        <taxon>Decapoda</taxon>
        <taxon>Pleocyemata</taxon>
        <taxon>Brachyura</taxon>
        <taxon>Eubrachyura</taxon>
        <taxon>Majoidea</taxon>
        <taxon>Majidae</taxon>
        <taxon>Chionoecetes</taxon>
    </lineage>
</organism>
<accession>A0A8J4Y2A4</accession>
<dbReference type="Proteomes" id="UP000770661">
    <property type="component" value="Unassembled WGS sequence"/>
</dbReference>